<proteinExistence type="predicted"/>
<evidence type="ECO:0000313" key="3">
    <source>
        <dbReference type="Proteomes" id="UP000078486"/>
    </source>
</evidence>
<dbReference type="Proteomes" id="UP000078486">
    <property type="component" value="Unassembled WGS sequence"/>
</dbReference>
<dbReference type="EMBL" id="LRRQ01000127">
    <property type="protein sequence ID" value="OAM88559.1"/>
    <property type="molecule type" value="Genomic_DNA"/>
</dbReference>
<comment type="caution">
    <text evidence="2">The sequence shown here is derived from an EMBL/GenBank/DDBJ whole genome shotgun (WGS) entry which is preliminary data.</text>
</comment>
<dbReference type="Pfam" id="PF10022">
    <property type="entry name" value="DUF2264"/>
    <property type="match status" value="1"/>
</dbReference>
<dbReference type="InterPro" id="IPR049349">
    <property type="entry name" value="DUF2264_N"/>
</dbReference>
<evidence type="ECO:0000313" key="2">
    <source>
        <dbReference type="EMBL" id="OAM88559.1"/>
    </source>
</evidence>
<dbReference type="STRING" id="1184151.AW736_17155"/>
<name>A0A178IHI6_9BACT</name>
<dbReference type="AlphaFoldDB" id="A0A178IHI6"/>
<evidence type="ECO:0000259" key="1">
    <source>
        <dbReference type="Pfam" id="PF10022"/>
    </source>
</evidence>
<feature type="domain" description="DUF2264" evidence="1">
    <location>
        <begin position="3"/>
        <end position="364"/>
    </location>
</feature>
<dbReference type="PANTHER" id="PTHR35339:SF4">
    <property type="entry name" value="LINALOOL DEHYDRATASE_ISOMERASE DOMAIN-CONTAINING PROTEIN"/>
    <property type="match status" value="1"/>
</dbReference>
<keyword evidence="3" id="KW-1185">Reference proteome</keyword>
<dbReference type="PANTHER" id="PTHR35339">
    <property type="entry name" value="LINALOOL DEHYDRATASE_ISOMERASE DOMAIN-CONTAINING PROTEIN"/>
    <property type="match status" value="1"/>
</dbReference>
<dbReference type="InterPro" id="IPR016624">
    <property type="entry name" value="UCP014753"/>
</dbReference>
<reference evidence="2 3" key="1">
    <citation type="submission" date="2016-01" db="EMBL/GenBank/DDBJ databases">
        <title>High potential of lignocellulose degradation of a new Verrucomicrobia species.</title>
        <authorList>
            <person name="Wang Y."/>
            <person name="Shi Y."/>
            <person name="Qiu Z."/>
            <person name="Liu S."/>
            <person name="Yang H."/>
        </authorList>
    </citation>
    <scope>NUCLEOTIDE SEQUENCE [LARGE SCALE GENOMIC DNA]</scope>
    <source>
        <strain evidence="2 3">TSB47</strain>
    </source>
</reference>
<organism evidence="2 3">
    <name type="scientific">Termitidicoccus mucosus</name>
    <dbReference type="NCBI Taxonomy" id="1184151"/>
    <lineage>
        <taxon>Bacteria</taxon>
        <taxon>Pseudomonadati</taxon>
        <taxon>Verrucomicrobiota</taxon>
        <taxon>Opitutia</taxon>
        <taxon>Opitutales</taxon>
        <taxon>Opitutaceae</taxon>
        <taxon>Termitidicoccus</taxon>
    </lineage>
</organism>
<sequence length="682" mass="76047">MARRHWVEAGQWLLDGVFSHVENQDAPLLLPRSETKITYPQPGDPDWRRRSEIMEGVARTLLIAGPLLRHDPSLRSNGIALRDYYANAILKLADPKSPDYVGDQAGMVKVWGDRPIQVTCECASLALELTLARDSLWANYTRAEKDMVARLFHTWGHCRTHAHNWRLFNMHILSFLQREGYEIDGEILREHLRVVRAFDAGDGWYRDGTYFDYYSVWAFQFYAPLWAAWGGCETHPAIADAIERGTHALLKTYDRLFDRDGWQPMWGRSGIYRFAASAPFASAFFLKNAGVNPGLARRVLSGNLFQFISHPDFANNGVPTLGFYGQFPPMVQPYSCAASPFWFGNAYQGVALPETHPLWTAREEAGSWEGLAAGAVRETELPGPGLVLTQYGGSGAAEMRTGKVMIVGGHKVLHNYSHLAFHTRFPWQSDTADGLMSMHYNVRGGAASHVTSTGQVVTAAAPADGGAVVRAPNLLLYSGVRGGVCYRRLLFDFAGALGDNPAVDLADFAVPCGLVRCDRLRIHDPGSEIILCHHALPVAEGADLRIEEREVGPLRSKALLLASGERQLALVNVHGWDSFIMRREAGLHPEARESILPGLTSRREARYKGDPWRITLMLHRCDAKPWRDDELWPFRSMLRHDEFAGDASAIDEDGRRIAVDFALNDGSVRRVSFDGMEGTLRV</sequence>
<protein>
    <recommendedName>
        <fullName evidence="1">DUF2264 domain-containing protein</fullName>
    </recommendedName>
</protein>
<gene>
    <name evidence="2" type="ORF">AW736_17155</name>
</gene>
<accession>A0A178IHI6</accession>